<accession>A0A0A2L7B6</accession>
<reference evidence="2 3" key="1">
    <citation type="journal article" date="2015" name="Mol. Plant Microbe Interact.">
        <title>Genome, transcriptome, and functional analyses of Penicillium expansum provide new insights into secondary metabolism and pathogenicity.</title>
        <authorList>
            <person name="Ballester A.R."/>
            <person name="Marcet-Houben M."/>
            <person name="Levin E."/>
            <person name="Sela N."/>
            <person name="Selma-Lazaro C."/>
            <person name="Carmona L."/>
            <person name="Wisniewski M."/>
            <person name="Droby S."/>
            <person name="Gonzalez-Candelas L."/>
            <person name="Gabaldon T."/>
        </authorList>
    </citation>
    <scope>NUCLEOTIDE SEQUENCE [LARGE SCALE GENOMIC DNA]</scope>
    <source>
        <strain evidence="2 3">PHI-1</strain>
    </source>
</reference>
<protein>
    <submittedName>
        <fullName evidence="2">Uncharacterized protein</fullName>
    </submittedName>
</protein>
<dbReference type="HOGENOM" id="CLU_2184855_0_0_1"/>
<name>A0A0A2L7B6_PENIT</name>
<dbReference type="EMBL" id="JQGA01000533">
    <property type="protein sequence ID" value="KGO75061.1"/>
    <property type="molecule type" value="Genomic_DNA"/>
</dbReference>
<dbReference type="OrthoDB" id="10557424at2759"/>
<proteinExistence type="predicted"/>
<keyword evidence="3" id="KW-1185">Reference proteome</keyword>
<dbReference type="AlphaFoldDB" id="A0A0A2L7B6"/>
<comment type="caution">
    <text evidence="2">The sequence shown here is derived from an EMBL/GenBank/DDBJ whole genome shotgun (WGS) entry which is preliminary data.</text>
</comment>
<evidence type="ECO:0000313" key="3">
    <source>
        <dbReference type="Proteomes" id="UP000030104"/>
    </source>
</evidence>
<evidence type="ECO:0000313" key="2">
    <source>
        <dbReference type="EMBL" id="KGO75061.1"/>
    </source>
</evidence>
<evidence type="ECO:0000256" key="1">
    <source>
        <dbReference type="SAM" id="MobiDB-lite"/>
    </source>
</evidence>
<feature type="region of interest" description="Disordered" evidence="1">
    <location>
        <begin position="30"/>
        <end position="58"/>
    </location>
</feature>
<organism evidence="2 3">
    <name type="scientific">Penicillium italicum</name>
    <name type="common">Blue mold</name>
    <dbReference type="NCBI Taxonomy" id="40296"/>
    <lineage>
        <taxon>Eukaryota</taxon>
        <taxon>Fungi</taxon>
        <taxon>Dikarya</taxon>
        <taxon>Ascomycota</taxon>
        <taxon>Pezizomycotina</taxon>
        <taxon>Eurotiomycetes</taxon>
        <taxon>Eurotiomycetidae</taxon>
        <taxon>Eurotiales</taxon>
        <taxon>Aspergillaceae</taxon>
        <taxon>Penicillium</taxon>
    </lineage>
</organism>
<dbReference type="Proteomes" id="UP000030104">
    <property type="component" value="Unassembled WGS sequence"/>
</dbReference>
<gene>
    <name evidence="2" type="ORF">PITC_047440</name>
</gene>
<sequence length="109" mass="12045">MQRGAIFGVVWSPVETGGIIVEVERQQQDKRMMTKGPGWVQNRGQDNGAGGQATASRPKLRVERRPFLAPDVVIFGVDFTGPYILVVKSASCCSTWIEIYSRSMTSVRV</sequence>